<sequence>MSTLGHDYLERLNALALARSKLLEGSNPHIQLQQQSSRPQPLPAQMIIDLTASDDGSLPEHANSPQQKSTPQKEAKLPGDDSSTSSSSSSHPDIASSATRTSATRSTPNNIIQSNNNNCDRRQLVFSVSRAQPTAKRGRANFPTLSIDFINNDIFGTLPGEFRARASSSTSADHHPFKTPLGYDFLKFIQSQNINSDEDLANAERCLGQRYANHLEALYTSHRSCLEACRVQGLVSSSTGGGTEWRTRIDKESNDKSIMRNLPKLCKDELVDGLPMRTICAIGPENDILYEFIVSIKRSNCSAAAGNGAFLTFRGAKVLKETSKWKKNQSKKGKWKPLTASLWNSDYTVTLTGSMFPNDDHSEFITEDFIDTQDNITFSSKHIDCGLVQLENLYAPLIPADRKTDIVFVVKDFLFSHEPSSWRFNVKEQLNGRPQVVDFTDDATGSPHEIAKSRVSMYVNEVGHNPDLVENVEALNKTDRSVTYFINIDKPLAKGDTVELLVNYKEAYEQMRIRRGYGKDNLLKGVRGDDDDITRVLRNVHERFEIEDIIESYVPRDFVEVVHFLKDRIWDGLKAATSQFATGCSQFEPDLSRQCIARRRIDWITRLLSNRLEGLLENRSSVQYQLGMYVFVHEWPPPNGQRSSYTGLAIIDSIAADQHNRKVFDVTTSDNKKIWNVPVAVLTFPESDDMKSAPKRAYAMWMKWKEMQELQEILDDIEALRWDPSFIRSINAAAAAAAAAASSSTPSPIYEKISNALKWDVAEEMLFLLEKNKRVPRNFVVSMRCPLSVSFLSNCLLLIADFLLTGKDKGELFESVMALVRVTANKLRDIINRLEFPNQDLSFVREAAIKLKPDDDDAASRRLVVEPNHEMTFAKFLINPTQLDYRWYAIHQIALPLHQLASLIDWESRNLVEALCNELSLTLSIYERSKFKDWDPLL</sequence>
<feature type="compositionally biased region" description="Low complexity" evidence="1">
    <location>
        <begin position="80"/>
        <end position="118"/>
    </location>
</feature>
<evidence type="ECO:0000313" key="3">
    <source>
        <dbReference type="Proteomes" id="UP001530293"/>
    </source>
</evidence>
<dbReference type="AlphaFoldDB" id="A0ABD3M0S1"/>
<evidence type="ECO:0000313" key="2">
    <source>
        <dbReference type="EMBL" id="KAL3756341.1"/>
    </source>
</evidence>
<gene>
    <name evidence="2" type="ORF">ACHAWU_007292</name>
</gene>
<feature type="region of interest" description="Disordered" evidence="1">
    <location>
        <begin position="54"/>
        <end position="118"/>
    </location>
</feature>
<dbReference type="EMBL" id="JALLBG020000312">
    <property type="protein sequence ID" value="KAL3756341.1"/>
    <property type="molecule type" value="Genomic_DNA"/>
</dbReference>
<reference evidence="2 3" key="1">
    <citation type="submission" date="2024-10" db="EMBL/GenBank/DDBJ databases">
        <title>Updated reference genomes for cyclostephanoid diatoms.</title>
        <authorList>
            <person name="Roberts W.R."/>
            <person name="Alverson A.J."/>
        </authorList>
    </citation>
    <scope>NUCLEOTIDE SEQUENCE [LARGE SCALE GENOMIC DNA]</scope>
    <source>
        <strain evidence="2 3">AJA232-27</strain>
    </source>
</reference>
<dbReference type="Proteomes" id="UP001530293">
    <property type="component" value="Unassembled WGS sequence"/>
</dbReference>
<comment type="caution">
    <text evidence="2">The sequence shown here is derived from an EMBL/GenBank/DDBJ whole genome shotgun (WGS) entry which is preliminary data.</text>
</comment>
<proteinExistence type="predicted"/>
<evidence type="ECO:0000256" key="1">
    <source>
        <dbReference type="SAM" id="MobiDB-lite"/>
    </source>
</evidence>
<organism evidence="2 3">
    <name type="scientific">Discostella pseudostelligera</name>
    <dbReference type="NCBI Taxonomy" id="259834"/>
    <lineage>
        <taxon>Eukaryota</taxon>
        <taxon>Sar</taxon>
        <taxon>Stramenopiles</taxon>
        <taxon>Ochrophyta</taxon>
        <taxon>Bacillariophyta</taxon>
        <taxon>Coscinodiscophyceae</taxon>
        <taxon>Thalassiosirophycidae</taxon>
        <taxon>Stephanodiscales</taxon>
        <taxon>Stephanodiscaceae</taxon>
        <taxon>Discostella</taxon>
    </lineage>
</organism>
<keyword evidence="3" id="KW-1185">Reference proteome</keyword>
<accession>A0ABD3M0S1</accession>
<name>A0ABD3M0S1_9STRA</name>
<protein>
    <submittedName>
        <fullName evidence="2">Uncharacterized protein</fullName>
    </submittedName>
</protein>